<dbReference type="OrthoDB" id="102865at2759"/>
<name>A0A9W7CW29_9STRA</name>
<protein>
    <submittedName>
        <fullName evidence="2">Unnamed protein product</fullName>
    </submittedName>
</protein>
<dbReference type="AlphaFoldDB" id="A0A9W7CW29"/>
<evidence type="ECO:0000313" key="2">
    <source>
        <dbReference type="EMBL" id="GMF45747.1"/>
    </source>
</evidence>
<accession>A0A9W7CW29</accession>
<feature type="compositionally biased region" description="Basic and acidic residues" evidence="1">
    <location>
        <begin position="1"/>
        <end position="24"/>
    </location>
</feature>
<evidence type="ECO:0000256" key="1">
    <source>
        <dbReference type="SAM" id="MobiDB-lite"/>
    </source>
</evidence>
<dbReference type="Proteomes" id="UP001165121">
    <property type="component" value="Unassembled WGS sequence"/>
</dbReference>
<organism evidence="2 3">
    <name type="scientific">Phytophthora fragariaefolia</name>
    <dbReference type="NCBI Taxonomy" id="1490495"/>
    <lineage>
        <taxon>Eukaryota</taxon>
        <taxon>Sar</taxon>
        <taxon>Stramenopiles</taxon>
        <taxon>Oomycota</taxon>
        <taxon>Peronosporomycetes</taxon>
        <taxon>Peronosporales</taxon>
        <taxon>Peronosporaceae</taxon>
        <taxon>Phytophthora</taxon>
    </lineage>
</organism>
<sequence>MQDEAAVKDEPLALEPARTDKLPEGEAGVDSKLAELGTGWRYSDETVAVAAGCSRDEGKRLEEPTTDEAADPAVGPEVDSGDTAVGLAGGAEVANHEQLAAISTDGLKALASFRSTATSSESERETCTQKDAEQTCLVRNNSDALVDINIDINQAWPDEVSSYAKGCKCRKRLRADLGCVGPVLKKTVHDANNEANRITQRYLQVASSTHDMIVGTGLSITEASAAKSLSDLKLVSSMANTELYTFLKGGYILKENSTECFTSATWFMARCVFNKYEKCVGVAVKSISVLSTYLRETYVVEDEFVPVLNTLETRVQRFQNQNSNKKLMRPIQSISDGFLVDLRQINAYAGKVFVRNEQNWSRFTAVGNALSEWLSQALRSNMPRSGLFNNLLDELLKFDVKYPDRLPYSLIRYVYVRICFNFANLISSSCSSKCKALSRRAMFPNIPT</sequence>
<gene>
    <name evidence="2" type="ORF">Pfra01_001652800</name>
</gene>
<feature type="region of interest" description="Disordered" evidence="1">
    <location>
        <begin position="1"/>
        <end position="28"/>
    </location>
</feature>
<feature type="compositionally biased region" description="Basic and acidic residues" evidence="1">
    <location>
        <begin position="54"/>
        <end position="63"/>
    </location>
</feature>
<comment type="caution">
    <text evidence="2">The sequence shown here is derived from an EMBL/GenBank/DDBJ whole genome shotgun (WGS) entry which is preliminary data.</text>
</comment>
<proteinExistence type="predicted"/>
<feature type="region of interest" description="Disordered" evidence="1">
    <location>
        <begin position="53"/>
        <end position="79"/>
    </location>
</feature>
<keyword evidence="3" id="KW-1185">Reference proteome</keyword>
<reference evidence="2" key="1">
    <citation type="submission" date="2023-04" db="EMBL/GenBank/DDBJ databases">
        <title>Phytophthora fragariaefolia NBRC 109709.</title>
        <authorList>
            <person name="Ichikawa N."/>
            <person name="Sato H."/>
            <person name="Tonouchi N."/>
        </authorList>
    </citation>
    <scope>NUCLEOTIDE SEQUENCE</scope>
    <source>
        <strain evidence="2">NBRC 109709</strain>
    </source>
</reference>
<dbReference type="EMBL" id="BSXT01001880">
    <property type="protein sequence ID" value="GMF45747.1"/>
    <property type="molecule type" value="Genomic_DNA"/>
</dbReference>
<evidence type="ECO:0000313" key="3">
    <source>
        <dbReference type="Proteomes" id="UP001165121"/>
    </source>
</evidence>